<sequence>MDTASTNDVHVEKSQEEFVSLDPVHEETTVDQEEQDDFNDFDDDNEFDNGFVNADDNDDEFGDFDDFEPTTDFSQEPQSENDIQQAEEIDDNQPTTPTEATIYTEVLENSPEKIETFIEDYLKRLWINPTYCQDIISSPVQEEEAIDDKSILNTTCSRELWDKLSQDTIFHNSVTGAVGQFQWTRSETNKAYLNALGVTFSTNEKPSPRVRTISPHLAKKQQFNYIDGKSAETISSDSTTSPSTSPDTSQIHSKSSSATAGLSIITTKIEESEKETKKEVDQDLDLELDIDIARAYCELTEETIRVFPDVKLNAMVAELTRLQKQAAEYLEHLLDQKEQLLMDAETYNDLISCIVGHAQRLREQNPNKDASPAMVSKKKKSSNSSFSNIMRRKTTSHATQSVSMGGGVVGVQQPQQTSLSKKPAPPASKLAPTAESRRSM</sequence>
<feature type="compositionally biased region" description="Low complexity" evidence="2">
    <location>
        <begin position="235"/>
        <end position="249"/>
    </location>
</feature>
<name>A0A367JZM5_RHIAZ</name>
<dbReference type="STRING" id="86630.A0A367JZM5"/>
<accession>A0A367JZM5</accession>
<feature type="region of interest" description="Disordered" evidence="2">
    <location>
        <begin position="231"/>
        <end position="257"/>
    </location>
</feature>
<evidence type="ECO:0000256" key="1">
    <source>
        <dbReference type="SAM" id="Coils"/>
    </source>
</evidence>
<feature type="coiled-coil region" evidence="1">
    <location>
        <begin position="312"/>
        <end position="350"/>
    </location>
</feature>
<feature type="region of interest" description="Disordered" evidence="2">
    <location>
        <begin position="363"/>
        <end position="440"/>
    </location>
</feature>
<feature type="compositionally biased region" description="Polar residues" evidence="2">
    <location>
        <begin position="74"/>
        <end position="84"/>
    </location>
</feature>
<feature type="compositionally biased region" description="Acidic residues" evidence="2">
    <location>
        <begin position="29"/>
        <end position="47"/>
    </location>
</feature>
<reference evidence="3 4" key="1">
    <citation type="journal article" date="2018" name="G3 (Bethesda)">
        <title>Phylogenetic and Phylogenomic Definition of Rhizopus Species.</title>
        <authorList>
            <person name="Gryganskyi A.P."/>
            <person name="Golan J."/>
            <person name="Dolatabadi S."/>
            <person name="Mondo S."/>
            <person name="Robb S."/>
            <person name="Idnurm A."/>
            <person name="Muszewska A."/>
            <person name="Steczkiewicz K."/>
            <person name="Masonjones S."/>
            <person name="Liao H.L."/>
            <person name="Gajdeczka M.T."/>
            <person name="Anike F."/>
            <person name="Vuek A."/>
            <person name="Anishchenko I.M."/>
            <person name="Voigt K."/>
            <person name="de Hoog G.S."/>
            <person name="Smith M.E."/>
            <person name="Heitman J."/>
            <person name="Vilgalys R."/>
            <person name="Stajich J.E."/>
        </authorList>
    </citation>
    <scope>NUCLEOTIDE SEQUENCE [LARGE SCALE GENOMIC DNA]</scope>
    <source>
        <strain evidence="3 4">CBS 357.93</strain>
    </source>
</reference>
<feature type="region of interest" description="Disordered" evidence="2">
    <location>
        <begin position="1"/>
        <end position="97"/>
    </location>
</feature>
<organism evidence="3 4">
    <name type="scientific">Rhizopus azygosporus</name>
    <name type="common">Rhizopus microsporus var. azygosporus</name>
    <dbReference type="NCBI Taxonomy" id="86630"/>
    <lineage>
        <taxon>Eukaryota</taxon>
        <taxon>Fungi</taxon>
        <taxon>Fungi incertae sedis</taxon>
        <taxon>Mucoromycota</taxon>
        <taxon>Mucoromycotina</taxon>
        <taxon>Mucoromycetes</taxon>
        <taxon>Mucorales</taxon>
        <taxon>Mucorineae</taxon>
        <taxon>Rhizopodaceae</taxon>
        <taxon>Rhizopus</taxon>
    </lineage>
</organism>
<feature type="compositionally biased region" description="Low complexity" evidence="2">
    <location>
        <begin position="410"/>
        <end position="434"/>
    </location>
</feature>
<dbReference type="PANTHER" id="PTHR38698">
    <property type="entry name" value="EXPRESSED PROTEIN"/>
    <property type="match status" value="1"/>
</dbReference>
<keyword evidence="1" id="KW-0175">Coiled coil</keyword>
<proteinExistence type="predicted"/>
<protein>
    <submittedName>
        <fullName evidence="3">Uncharacterized protein</fullName>
    </submittedName>
</protein>
<gene>
    <name evidence="3" type="ORF">CU097_008461</name>
</gene>
<dbReference type="Proteomes" id="UP000252139">
    <property type="component" value="Unassembled WGS sequence"/>
</dbReference>
<evidence type="ECO:0000313" key="4">
    <source>
        <dbReference type="Proteomes" id="UP000252139"/>
    </source>
</evidence>
<dbReference type="EMBL" id="PJQL01000476">
    <property type="protein sequence ID" value="RCH95347.1"/>
    <property type="molecule type" value="Genomic_DNA"/>
</dbReference>
<evidence type="ECO:0000313" key="3">
    <source>
        <dbReference type="EMBL" id="RCH95347.1"/>
    </source>
</evidence>
<dbReference type="AlphaFoldDB" id="A0A367JZM5"/>
<evidence type="ECO:0000256" key="2">
    <source>
        <dbReference type="SAM" id="MobiDB-lite"/>
    </source>
</evidence>
<feature type="compositionally biased region" description="Acidic residues" evidence="2">
    <location>
        <begin position="55"/>
        <end position="69"/>
    </location>
</feature>
<comment type="caution">
    <text evidence="3">The sequence shown here is derived from an EMBL/GenBank/DDBJ whole genome shotgun (WGS) entry which is preliminary data.</text>
</comment>
<dbReference type="OrthoDB" id="5378975at2759"/>
<dbReference type="InterPro" id="IPR031355">
    <property type="entry name" value="YBL010C/LAA2-like"/>
</dbReference>
<keyword evidence="4" id="KW-1185">Reference proteome</keyword>
<dbReference type="Pfam" id="PF17104">
    <property type="entry name" value="YBL010C_LAA2"/>
    <property type="match status" value="1"/>
</dbReference>
<dbReference type="PANTHER" id="PTHR38698:SF1">
    <property type="entry name" value="FUNGAL PROTEIN"/>
    <property type="match status" value="1"/>
</dbReference>